<evidence type="ECO:0000313" key="3">
    <source>
        <dbReference type="Proteomes" id="UP000034588"/>
    </source>
</evidence>
<organism evidence="2 3">
    <name type="scientific">Candidatus Gottesmanbacteria bacterium GW2011_GWB1_49_7</name>
    <dbReference type="NCBI Taxonomy" id="1618448"/>
    <lineage>
        <taxon>Bacteria</taxon>
        <taxon>Candidatus Gottesmaniibacteriota</taxon>
    </lineage>
</organism>
<dbReference type="InterPro" id="IPR004843">
    <property type="entry name" value="Calcineurin-like_PHP"/>
</dbReference>
<dbReference type="Gene3D" id="3.60.21.10">
    <property type="match status" value="1"/>
</dbReference>
<dbReference type="AlphaFoldDB" id="A0A0G1Z2G9"/>
<dbReference type="GO" id="GO:0016787">
    <property type="term" value="F:hydrolase activity"/>
    <property type="evidence" value="ECO:0007669"/>
    <property type="project" value="InterPro"/>
</dbReference>
<dbReference type="Proteomes" id="UP000034588">
    <property type="component" value="Unassembled WGS sequence"/>
</dbReference>
<dbReference type="EMBL" id="LCQD01000006">
    <property type="protein sequence ID" value="KKW12964.1"/>
    <property type="molecule type" value="Genomic_DNA"/>
</dbReference>
<feature type="domain" description="Calcineurin-like phosphoesterase" evidence="1">
    <location>
        <begin position="1"/>
        <end position="205"/>
    </location>
</feature>
<dbReference type="PANTHER" id="PTHR37844:SF2">
    <property type="entry name" value="SER_THR PROTEIN PHOSPHATASE SUPERFAMILY (AFU_ORTHOLOGUE AFUA_1G14840)"/>
    <property type="match status" value="1"/>
</dbReference>
<dbReference type="InterPro" id="IPR029052">
    <property type="entry name" value="Metallo-depent_PP-like"/>
</dbReference>
<name>A0A0G1Z2G9_9BACT</name>
<dbReference type="SUPFAM" id="SSF56300">
    <property type="entry name" value="Metallo-dependent phosphatases"/>
    <property type="match status" value="1"/>
</dbReference>
<evidence type="ECO:0000313" key="2">
    <source>
        <dbReference type="EMBL" id="KKW12964.1"/>
    </source>
</evidence>
<reference evidence="2 3" key="1">
    <citation type="journal article" date="2015" name="Nature">
        <title>rRNA introns, odd ribosomes, and small enigmatic genomes across a large radiation of phyla.</title>
        <authorList>
            <person name="Brown C.T."/>
            <person name="Hug L.A."/>
            <person name="Thomas B.C."/>
            <person name="Sharon I."/>
            <person name="Castelle C.J."/>
            <person name="Singh A."/>
            <person name="Wilkins M.J."/>
            <person name="Williams K.H."/>
            <person name="Banfield J.F."/>
        </authorList>
    </citation>
    <scope>NUCLEOTIDE SEQUENCE [LARGE SCALE GENOMIC DNA]</scope>
</reference>
<sequence length="234" mass="26426">MVISVVSDVHCEHDTTNKLAAIREMPKKEFLVLAGDIGTRSSLEAAVEAFCGRANHVIMVAGNHEAWGRTIQASLDQCKELESKFPNFHFLNNSSVVIDGQRFVGTSLWFPDHPLNFAFHHLDNDFARIDNFVSDVYAHATAAKRYLEGAVDTDDVVITHHLPSHESVHPRFRASEGNRFYVHDVSRLVEYAQPKLWIHGHTHDPVDYMIGDTRVICNPMGYYICPITTVDVEQ</sequence>
<gene>
    <name evidence="2" type="ORF">UY48_C0006G0017</name>
</gene>
<protein>
    <submittedName>
        <fullName evidence="2">Metallophosphoesterase</fullName>
    </submittedName>
</protein>
<dbReference type="Pfam" id="PF00149">
    <property type="entry name" value="Metallophos"/>
    <property type="match status" value="1"/>
</dbReference>
<accession>A0A0G1Z2G9</accession>
<proteinExistence type="predicted"/>
<evidence type="ECO:0000259" key="1">
    <source>
        <dbReference type="Pfam" id="PF00149"/>
    </source>
</evidence>
<dbReference type="PANTHER" id="PTHR37844">
    <property type="entry name" value="SER/THR PROTEIN PHOSPHATASE SUPERFAMILY (AFU_ORTHOLOGUE AFUA_1G14840)"/>
    <property type="match status" value="1"/>
</dbReference>
<comment type="caution">
    <text evidence="2">The sequence shown here is derived from an EMBL/GenBank/DDBJ whole genome shotgun (WGS) entry which is preliminary data.</text>
</comment>